<comment type="subcellular location">
    <subcellularLocation>
        <location evidence="1">Nucleus</location>
    </subcellularLocation>
</comment>
<name>A0A0M0K039_9EUKA</name>
<evidence type="ECO:0000256" key="4">
    <source>
        <dbReference type="ARBA" id="ARBA00023163"/>
    </source>
</evidence>
<dbReference type="SMART" id="SM00380">
    <property type="entry name" value="AP2"/>
    <property type="match status" value="1"/>
</dbReference>
<evidence type="ECO:0000256" key="6">
    <source>
        <dbReference type="SAM" id="MobiDB-lite"/>
    </source>
</evidence>
<evidence type="ECO:0000256" key="2">
    <source>
        <dbReference type="ARBA" id="ARBA00023015"/>
    </source>
</evidence>
<dbReference type="GO" id="GO:0003700">
    <property type="term" value="F:DNA-binding transcription factor activity"/>
    <property type="evidence" value="ECO:0007669"/>
    <property type="project" value="InterPro"/>
</dbReference>
<accession>A0A0M0K039</accession>
<dbReference type="GO" id="GO:0005634">
    <property type="term" value="C:nucleus"/>
    <property type="evidence" value="ECO:0007669"/>
    <property type="project" value="UniProtKB-SubCell"/>
</dbReference>
<keyword evidence="2" id="KW-0805">Transcription regulation</keyword>
<feature type="domain" description="AP2/ERF" evidence="7">
    <location>
        <begin position="163"/>
        <end position="220"/>
    </location>
</feature>
<feature type="region of interest" description="Disordered" evidence="6">
    <location>
        <begin position="60"/>
        <end position="83"/>
    </location>
</feature>
<dbReference type="GO" id="GO:0003677">
    <property type="term" value="F:DNA binding"/>
    <property type="evidence" value="ECO:0007669"/>
    <property type="project" value="UniProtKB-KW"/>
</dbReference>
<proteinExistence type="predicted"/>
<evidence type="ECO:0000259" key="7">
    <source>
        <dbReference type="SMART" id="SM00380"/>
    </source>
</evidence>
<dbReference type="InterPro" id="IPR016177">
    <property type="entry name" value="DNA-bd_dom_sf"/>
</dbReference>
<dbReference type="InterPro" id="IPR001471">
    <property type="entry name" value="AP2/ERF_dom"/>
</dbReference>
<evidence type="ECO:0000256" key="5">
    <source>
        <dbReference type="ARBA" id="ARBA00023242"/>
    </source>
</evidence>
<dbReference type="OrthoDB" id="1931494at2759"/>
<reference evidence="9" key="1">
    <citation type="journal article" date="2015" name="PLoS Genet.">
        <title>Genome Sequence and Transcriptome Analyses of Chrysochromulina tobin: Metabolic Tools for Enhanced Algal Fitness in the Prominent Order Prymnesiales (Haptophyceae).</title>
        <authorList>
            <person name="Hovde B.T."/>
            <person name="Deodato C.R."/>
            <person name="Hunsperger H.M."/>
            <person name="Ryken S.A."/>
            <person name="Yost W."/>
            <person name="Jha R.K."/>
            <person name="Patterson J."/>
            <person name="Monnat R.J. Jr."/>
            <person name="Barlow S.B."/>
            <person name="Starkenburg S.R."/>
            <person name="Cattolico R.A."/>
        </authorList>
    </citation>
    <scope>NUCLEOTIDE SEQUENCE</scope>
    <source>
        <strain evidence="9">CCMP291</strain>
    </source>
</reference>
<protein>
    <recommendedName>
        <fullName evidence="7">AP2/ERF domain-containing protein</fullName>
    </recommendedName>
</protein>
<dbReference type="Proteomes" id="UP000037460">
    <property type="component" value="Unassembled WGS sequence"/>
</dbReference>
<dbReference type="InterPro" id="IPR036955">
    <property type="entry name" value="AP2/ERF_dom_sf"/>
</dbReference>
<feature type="non-terminal residue" evidence="8">
    <location>
        <position position="288"/>
    </location>
</feature>
<dbReference type="Gene3D" id="3.30.730.10">
    <property type="entry name" value="AP2/ERF domain"/>
    <property type="match status" value="1"/>
</dbReference>
<dbReference type="SUPFAM" id="SSF54171">
    <property type="entry name" value="DNA-binding domain"/>
    <property type="match status" value="1"/>
</dbReference>
<keyword evidence="4" id="KW-0804">Transcription</keyword>
<keyword evidence="3" id="KW-0238">DNA-binding</keyword>
<gene>
    <name evidence="8" type="ORF">Ctob_008280</name>
</gene>
<evidence type="ECO:0000313" key="8">
    <source>
        <dbReference type="EMBL" id="KOO32261.1"/>
    </source>
</evidence>
<evidence type="ECO:0000313" key="9">
    <source>
        <dbReference type="Proteomes" id="UP000037460"/>
    </source>
</evidence>
<keyword evidence="5" id="KW-0539">Nucleus</keyword>
<evidence type="ECO:0000256" key="3">
    <source>
        <dbReference type="ARBA" id="ARBA00023125"/>
    </source>
</evidence>
<dbReference type="EMBL" id="JWZX01001816">
    <property type="protein sequence ID" value="KOO32261.1"/>
    <property type="molecule type" value="Genomic_DNA"/>
</dbReference>
<dbReference type="AlphaFoldDB" id="A0A0M0K039"/>
<sequence length="288" mass="30560">MDEDMLFGSSNGTTVVRAVDGPLRRGGAVTSTLDEPMRRGTRKRPITDRLAMNPLFAQPVKPVKRKKSSQAAPAARPASKEVVVLSEDGEDEVKAKVKAKGKAEVVDRRAAEEDAVLAEAQEGEEREEEVMAAESQPLTADEARVAAAAEGLEFVPSSSNETGFKGVSKTGGKYEAKICVKGKKRYLGTFATPEEAALCYARHIKYGAERAAAEPGEEDVLQAEEDSLKQIVEPSAEPSRTEGAVCTPPGEHSDAQECVTASEAFDLGADLGCVHGLQTDGDGWIGSV</sequence>
<evidence type="ECO:0000256" key="1">
    <source>
        <dbReference type="ARBA" id="ARBA00004123"/>
    </source>
</evidence>
<organism evidence="8 9">
    <name type="scientific">Chrysochromulina tobinii</name>
    <dbReference type="NCBI Taxonomy" id="1460289"/>
    <lineage>
        <taxon>Eukaryota</taxon>
        <taxon>Haptista</taxon>
        <taxon>Haptophyta</taxon>
        <taxon>Prymnesiophyceae</taxon>
        <taxon>Prymnesiales</taxon>
        <taxon>Chrysochromulinaceae</taxon>
        <taxon>Chrysochromulina</taxon>
    </lineage>
</organism>
<comment type="caution">
    <text evidence="8">The sequence shown here is derived from an EMBL/GenBank/DDBJ whole genome shotgun (WGS) entry which is preliminary data.</text>
</comment>
<keyword evidence="9" id="KW-1185">Reference proteome</keyword>
<feature type="region of interest" description="Disordered" evidence="6">
    <location>
        <begin position="19"/>
        <end position="45"/>
    </location>
</feature>